<dbReference type="GO" id="GO:0051539">
    <property type="term" value="F:4 iron, 4 sulfur cluster binding"/>
    <property type="evidence" value="ECO:0007669"/>
    <property type="project" value="UniProtKB-KW"/>
</dbReference>
<feature type="domain" description="MnmG N-terminal" evidence="9">
    <location>
        <begin position="278"/>
        <end position="355"/>
    </location>
</feature>
<keyword evidence="6" id="KW-0560">Oxidoreductase</keyword>
<reference evidence="10" key="2">
    <citation type="journal article" date="2023" name="Biology">
        <title>Prokaryotic Life Associated with Coal-Fire Gas Vents Revealed by Metagenomics.</title>
        <authorList>
            <person name="Kadnikov V.V."/>
            <person name="Mardanov A.V."/>
            <person name="Beletsky A.V."/>
            <person name="Karnachuk O.V."/>
            <person name="Ravin N.V."/>
        </authorList>
    </citation>
    <scope>NUCLEOTIDE SEQUENCE</scope>
    <source>
        <strain evidence="10">Bu02</strain>
    </source>
</reference>
<dbReference type="PANTHER" id="PTHR43498:SF1">
    <property type="entry name" value="COB--COM HETERODISULFIDE REDUCTASE IRON-SULFUR SUBUNIT A"/>
    <property type="match status" value="1"/>
</dbReference>
<dbReference type="SUPFAM" id="SSF51905">
    <property type="entry name" value="FAD/NAD(P)-binding domain"/>
    <property type="match status" value="1"/>
</dbReference>
<evidence type="ECO:0000259" key="9">
    <source>
        <dbReference type="Pfam" id="PF01134"/>
    </source>
</evidence>
<evidence type="ECO:0000256" key="7">
    <source>
        <dbReference type="ARBA" id="ARBA00023004"/>
    </source>
</evidence>
<keyword evidence="4" id="KW-0479">Metal-binding</keyword>
<evidence type="ECO:0000256" key="6">
    <source>
        <dbReference type="ARBA" id="ARBA00023002"/>
    </source>
</evidence>
<evidence type="ECO:0000256" key="5">
    <source>
        <dbReference type="ARBA" id="ARBA00022827"/>
    </source>
</evidence>
<dbReference type="InterPro" id="IPR039650">
    <property type="entry name" value="HdrA-like"/>
</dbReference>
<keyword evidence="2" id="KW-0004">4Fe-4S</keyword>
<dbReference type="GO" id="GO:0046872">
    <property type="term" value="F:metal ion binding"/>
    <property type="evidence" value="ECO:0007669"/>
    <property type="project" value="UniProtKB-KW"/>
</dbReference>
<keyword evidence="5" id="KW-0274">FAD</keyword>
<dbReference type="Gene3D" id="3.50.50.60">
    <property type="entry name" value="FAD/NAD(P)-binding domain"/>
    <property type="match status" value="2"/>
</dbReference>
<evidence type="ECO:0000256" key="8">
    <source>
        <dbReference type="ARBA" id="ARBA00023014"/>
    </source>
</evidence>
<dbReference type="EMBL" id="CP062796">
    <property type="protein sequence ID" value="QUL98407.1"/>
    <property type="molecule type" value="Genomic_DNA"/>
</dbReference>
<protein>
    <submittedName>
        <fullName evidence="10">FAD-dependent oxidoreductase</fullName>
    </submittedName>
</protein>
<dbReference type="PANTHER" id="PTHR43498">
    <property type="entry name" value="FERREDOXIN:COB-COM HETERODISULFIDE REDUCTASE SUBUNIT A"/>
    <property type="match status" value="1"/>
</dbReference>
<dbReference type="KEGG" id="fcz:IMF26_10385"/>
<reference evidence="10" key="1">
    <citation type="submission" date="2020-10" db="EMBL/GenBank/DDBJ databases">
        <authorList>
            <person name="Kadnikov V."/>
            <person name="Beletsky A.V."/>
            <person name="Mardanov A.V."/>
            <person name="Karnachuk O.V."/>
            <person name="Ravin N.V."/>
        </authorList>
    </citation>
    <scope>NUCLEOTIDE SEQUENCE</scope>
    <source>
        <strain evidence="10">Bu02</strain>
    </source>
</reference>
<comment type="cofactor">
    <cofactor evidence="1">
        <name>FAD</name>
        <dbReference type="ChEBI" id="CHEBI:57692"/>
    </cofactor>
</comment>
<dbReference type="Pfam" id="PF12831">
    <property type="entry name" value="FAD_oxidored"/>
    <property type="match status" value="1"/>
</dbReference>
<keyword evidence="8" id="KW-0411">Iron-sulfur</keyword>
<sequence length="433" mass="45823">MKKYHQVIVVGGGWAGVSAAVAARKLGIDVAICERTDMLLGAGLVGGIMRNNGRFVAAEEAIAMGFGDLFALTDSIARHRNISFPGHNHANLYDVLVAEPLARSLLRERGVTVYFGKRITGLKAKDGTIAHVESEDGDRFSAHAFVDTTGSSGPPGMCLKFGNGCACCIQRCPSFGPRVSLTSLMGLPEYMSTRRKGTFGAMSGSCKIYKETLGSSIRGELDSSGVVVIPLPERLVNRKKLESKVCQQYALPEYAESIVLLDTGHAKLMAPYFPLEDLRSVPGLENARYADPLAGGKGNSVRLTAVSPRDDTMKVSGARNLFVGGERSGVCVGHTEAIVTGALAGRNAALLALGKGLTVIPPTLAIGDYVKQSGIGPDGKPSEDGAYGLSASYTFAGSVYFERMKSLGLYTPDPEEVKHRVRAAGMEGAFLQA</sequence>
<evidence type="ECO:0000313" key="10">
    <source>
        <dbReference type="EMBL" id="QUL98407.1"/>
    </source>
</evidence>
<name>A0AAT9LDU6_9FIRM</name>
<dbReference type="InterPro" id="IPR036188">
    <property type="entry name" value="FAD/NAD-bd_sf"/>
</dbReference>
<evidence type="ECO:0000256" key="2">
    <source>
        <dbReference type="ARBA" id="ARBA00022485"/>
    </source>
</evidence>
<keyword evidence="7" id="KW-0408">Iron</keyword>
<evidence type="ECO:0000256" key="3">
    <source>
        <dbReference type="ARBA" id="ARBA00022630"/>
    </source>
</evidence>
<organism evidence="10">
    <name type="scientific">Candidatus Fermentithermobacillus carboniphilus</name>
    <dbReference type="NCBI Taxonomy" id="3085328"/>
    <lineage>
        <taxon>Bacteria</taxon>
        <taxon>Bacillati</taxon>
        <taxon>Bacillota</taxon>
        <taxon>Candidatus Fermentithermobacillia</taxon>
        <taxon>Candidatus Fermentithermobacillales</taxon>
        <taxon>Candidatus Fermentithermobacillaceae</taxon>
        <taxon>Candidatus Fermentithermobacillus</taxon>
    </lineage>
</organism>
<accession>A0AAT9LDU6</accession>
<evidence type="ECO:0000256" key="4">
    <source>
        <dbReference type="ARBA" id="ARBA00022723"/>
    </source>
</evidence>
<keyword evidence="3" id="KW-0285">Flavoprotein</keyword>
<dbReference type="InterPro" id="IPR040131">
    <property type="entry name" value="MnmG_N"/>
</dbReference>
<proteinExistence type="predicted"/>
<dbReference type="GO" id="GO:0016491">
    <property type="term" value="F:oxidoreductase activity"/>
    <property type="evidence" value="ECO:0007669"/>
    <property type="project" value="UniProtKB-KW"/>
</dbReference>
<gene>
    <name evidence="10" type="ORF">IMF26_10385</name>
</gene>
<evidence type="ECO:0000256" key="1">
    <source>
        <dbReference type="ARBA" id="ARBA00001974"/>
    </source>
</evidence>
<dbReference type="AlphaFoldDB" id="A0AAT9LDU6"/>
<dbReference type="Pfam" id="PF01134">
    <property type="entry name" value="GIDA"/>
    <property type="match status" value="1"/>
</dbReference>